<keyword evidence="3" id="KW-1185">Reference proteome</keyword>
<keyword evidence="2" id="KW-0378">Hydrolase</keyword>
<feature type="domain" description="SGNH hydrolase-type esterase" evidence="1">
    <location>
        <begin position="16"/>
        <end position="199"/>
    </location>
</feature>
<dbReference type="Gene3D" id="3.40.50.1110">
    <property type="entry name" value="SGNH hydrolase"/>
    <property type="match status" value="1"/>
</dbReference>
<name>A0ABZ2NBL7_9BACI</name>
<dbReference type="PANTHER" id="PTHR30383">
    <property type="entry name" value="THIOESTERASE 1/PROTEASE 1/LYSOPHOSPHOLIPASE L1"/>
    <property type="match status" value="1"/>
</dbReference>
<dbReference type="PANTHER" id="PTHR30383:SF5">
    <property type="entry name" value="SGNH HYDROLASE-TYPE ESTERASE DOMAIN-CONTAINING PROTEIN"/>
    <property type="match status" value="1"/>
</dbReference>
<protein>
    <submittedName>
        <fullName evidence="2">SGNH/GDSL hydrolase family protein</fullName>
        <ecNumber evidence="2">3.1.-.-</ecNumber>
    </submittedName>
</protein>
<dbReference type="SUPFAM" id="SSF52266">
    <property type="entry name" value="SGNH hydrolase"/>
    <property type="match status" value="1"/>
</dbReference>
<evidence type="ECO:0000313" key="2">
    <source>
        <dbReference type="EMBL" id="WXB95133.1"/>
    </source>
</evidence>
<dbReference type="RefSeq" id="WP_338776471.1">
    <property type="nucleotide sequence ID" value="NZ_CP147407.1"/>
</dbReference>
<proteinExistence type="predicted"/>
<dbReference type="InterPro" id="IPR013830">
    <property type="entry name" value="SGNH_hydro"/>
</dbReference>
<dbReference type="Proteomes" id="UP001377337">
    <property type="component" value="Chromosome"/>
</dbReference>
<reference evidence="2 3" key="1">
    <citation type="submission" date="2024-02" db="EMBL/GenBank/DDBJ databases">
        <title>Seven novel Bacillus-like species.</title>
        <authorList>
            <person name="Liu G."/>
        </authorList>
    </citation>
    <scope>NUCLEOTIDE SEQUENCE [LARGE SCALE GENOMIC DNA]</scope>
    <source>
        <strain evidence="2 3">FJAT-52054</strain>
    </source>
</reference>
<sequence length="214" mass="24128">MPVFVHKNLPVGKIVFIGDSITDSGRKSDPVNLGHGYVRLIRDYYVLEGLGSKIEVCNRGISGNRVTDLASRWEKDVINEKPDFLTISIGINDVWRQLDQPGMKQVMPDDFRRIYEQILDEATAKTKARLILMEPTVIEEDLQSEGNRKLIPYINTVKDLALKYNAILVPAHQAFTEVLHVNERVPLTTDGVHMTSTGNLLMAKSWIESVSQVI</sequence>
<evidence type="ECO:0000259" key="1">
    <source>
        <dbReference type="Pfam" id="PF13472"/>
    </source>
</evidence>
<dbReference type="GO" id="GO:0016787">
    <property type="term" value="F:hydrolase activity"/>
    <property type="evidence" value="ECO:0007669"/>
    <property type="project" value="UniProtKB-KW"/>
</dbReference>
<dbReference type="CDD" id="cd01834">
    <property type="entry name" value="SGNH_hydrolase_like_2"/>
    <property type="match status" value="1"/>
</dbReference>
<gene>
    <name evidence="2" type="ORF">WCV65_11125</name>
</gene>
<organism evidence="2 3">
    <name type="scientific">Metabacillus sediminis</name>
    <dbReference type="NCBI Taxonomy" id="3117746"/>
    <lineage>
        <taxon>Bacteria</taxon>
        <taxon>Bacillati</taxon>
        <taxon>Bacillota</taxon>
        <taxon>Bacilli</taxon>
        <taxon>Bacillales</taxon>
        <taxon>Bacillaceae</taxon>
        <taxon>Metabacillus</taxon>
    </lineage>
</organism>
<dbReference type="EC" id="3.1.-.-" evidence="2"/>
<dbReference type="Pfam" id="PF13472">
    <property type="entry name" value="Lipase_GDSL_2"/>
    <property type="match status" value="1"/>
</dbReference>
<dbReference type="EMBL" id="CP147407">
    <property type="protein sequence ID" value="WXB95133.1"/>
    <property type="molecule type" value="Genomic_DNA"/>
</dbReference>
<accession>A0ABZ2NBL7</accession>
<dbReference type="InterPro" id="IPR051532">
    <property type="entry name" value="Ester_Hydrolysis_Enzymes"/>
</dbReference>
<evidence type="ECO:0000313" key="3">
    <source>
        <dbReference type="Proteomes" id="UP001377337"/>
    </source>
</evidence>
<dbReference type="InterPro" id="IPR036514">
    <property type="entry name" value="SGNH_hydro_sf"/>
</dbReference>